<evidence type="ECO:0000256" key="1">
    <source>
        <dbReference type="SAM" id="Phobius"/>
    </source>
</evidence>
<evidence type="ECO:0000313" key="3">
    <source>
        <dbReference type="Proteomes" id="UP000736672"/>
    </source>
</evidence>
<reference evidence="2" key="1">
    <citation type="journal article" date="2021" name="Nat. Commun.">
        <title>Genetic determinants of endophytism in the Arabidopsis root mycobiome.</title>
        <authorList>
            <person name="Mesny F."/>
            <person name="Miyauchi S."/>
            <person name="Thiergart T."/>
            <person name="Pickel B."/>
            <person name="Atanasova L."/>
            <person name="Karlsson M."/>
            <person name="Huettel B."/>
            <person name="Barry K.W."/>
            <person name="Haridas S."/>
            <person name="Chen C."/>
            <person name="Bauer D."/>
            <person name="Andreopoulos W."/>
            <person name="Pangilinan J."/>
            <person name="LaButti K."/>
            <person name="Riley R."/>
            <person name="Lipzen A."/>
            <person name="Clum A."/>
            <person name="Drula E."/>
            <person name="Henrissat B."/>
            <person name="Kohler A."/>
            <person name="Grigoriev I.V."/>
            <person name="Martin F.M."/>
            <person name="Hacquard S."/>
        </authorList>
    </citation>
    <scope>NUCLEOTIDE SEQUENCE</scope>
    <source>
        <strain evidence="2">FSSC 5 MPI-SDFR-AT-0091</strain>
    </source>
</reference>
<keyword evidence="3" id="KW-1185">Reference proteome</keyword>
<evidence type="ECO:0000313" key="2">
    <source>
        <dbReference type="EMBL" id="KAH7271041.1"/>
    </source>
</evidence>
<name>A0A9P9R985_FUSSL</name>
<keyword evidence="1" id="KW-0812">Transmembrane</keyword>
<protein>
    <submittedName>
        <fullName evidence="2">Uncharacterized protein</fullName>
    </submittedName>
</protein>
<proteinExistence type="predicted"/>
<dbReference type="EMBL" id="JAGTJS010000004">
    <property type="protein sequence ID" value="KAH7271041.1"/>
    <property type="molecule type" value="Genomic_DNA"/>
</dbReference>
<gene>
    <name evidence="2" type="ORF">B0J15DRAFT_543958</name>
</gene>
<dbReference type="Proteomes" id="UP000736672">
    <property type="component" value="Unassembled WGS sequence"/>
</dbReference>
<feature type="transmembrane region" description="Helical" evidence="1">
    <location>
        <begin position="52"/>
        <end position="69"/>
    </location>
</feature>
<keyword evidence="1" id="KW-1133">Transmembrane helix</keyword>
<organism evidence="2 3">
    <name type="scientific">Fusarium solani</name>
    <name type="common">Filamentous fungus</name>
    <dbReference type="NCBI Taxonomy" id="169388"/>
    <lineage>
        <taxon>Eukaryota</taxon>
        <taxon>Fungi</taxon>
        <taxon>Dikarya</taxon>
        <taxon>Ascomycota</taxon>
        <taxon>Pezizomycotina</taxon>
        <taxon>Sordariomycetes</taxon>
        <taxon>Hypocreomycetidae</taxon>
        <taxon>Hypocreales</taxon>
        <taxon>Nectriaceae</taxon>
        <taxon>Fusarium</taxon>
        <taxon>Fusarium solani species complex</taxon>
    </lineage>
</organism>
<accession>A0A9P9R985</accession>
<dbReference type="AlphaFoldDB" id="A0A9P9R985"/>
<sequence length="74" mass="8244">MSAAVKAKIWAWCHNIPDEETPRRLATYQSSKRVDVNAIHPESGIAARGIKGSPVLGFFVILFCFSLPYQRPAK</sequence>
<keyword evidence="1" id="KW-0472">Membrane</keyword>
<comment type="caution">
    <text evidence="2">The sequence shown here is derived from an EMBL/GenBank/DDBJ whole genome shotgun (WGS) entry which is preliminary data.</text>
</comment>